<dbReference type="AlphaFoldDB" id="A0A183JRB0"/>
<sequence>MLSKEARKALIGCEFQGARIIEASFRTKKEENAMNVIQRYAPTNYSNDEDEDQIYEWLQSIRAKCSGKDLTTLMGYLNAKVPMDNTGYEDIMGRHGLTGRKEQERRQICKFMCIQHNGHRRHNIPTQTHTQS</sequence>
<reference evidence="3" key="1">
    <citation type="submission" date="2016-06" db="UniProtKB">
        <authorList>
            <consortium name="WormBaseParasite"/>
        </authorList>
    </citation>
    <scope>IDENTIFICATION</scope>
</reference>
<name>A0A183JRB0_9TREM</name>
<gene>
    <name evidence="1" type="ORF">SCUD_LOCUS5249</name>
</gene>
<keyword evidence="2" id="KW-1185">Reference proteome</keyword>
<dbReference type="EMBL" id="UZAK01008192">
    <property type="protein sequence ID" value="VDO94242.1"/>
    <property type="molecule type" value="Genomic_DNA"/>
</dbReference>
<evidence type="ECO:0000313" key="3">
    <source>
        <dbReference type="WBParaSite" id="SCUD_0000524901-mRNA-1"/>
    </source>
</evidence>
<evidence type="ECO:0000313" key="1">
    <source>
        <dbReference type="EMBL" id="VDO94242.1"/>
    </source>
</evidence>
<evidence type="ECO:0000313" key="2">
    <source>
        <dbReference type="Proteomes" id="UP000279833"/>
    </source>
</evidence>
<organism evidence="3">
    <name type="scientific">Schistosoma curassoni</name>
    <dbReference type="NCBI Taxonomy" id="6186"/>
    <lineage>
        <taxon>Eukaryota</taxon>
        <taxon>Metazoa</taxon>
        <taxon>Spiralia</taxon>
        <taxon>Lophotrochozoa</taxon>
        <taxon>Platyhelminthes</taxon>
        <taxon>Trematoda</taxon>
        <taxon>Digenea</taxon>
        <taxon>Strigeidida</taxon>
        <taxon>Schistosomatoidea</taxon>
        <taxon>Schistosomatidae</taxon>
        <taxon>Schistosoma</taxon>
    </lineage>
</organism>
<dbReference type="WBParaSite" id="SCUD_0000524901-mRNA-1">
    <property type="protein sequence ID" value="SCUD_0000524901-mRNA-1"/>
    <property type="gene ID" value="SCUD_0000524901"/>
</dbReference>
<protein>
    <submittedName>
        <fullName evidence="3">EF-hand domain-containing protein</fullName>
    </submittedName>
</protein>
<dbReference type="STRING" id="6186.A0A183JRB0"/>
<dbReference type="Proteomes" id="UP000279833">
    <property type="component" value="Unassembled WGS sequence"/>
</dbReference>
<accession>A0A183JRB0</accession>
<reference evidence="1 2" key="2">
    <citation type="submission" date="2018-11" db="EMBL/GenBank/DDBJ databases">
        <authorList>
            <consortium name="Pathogen Informatics"/>
        </authorList>
    </citation>
    <scope>NUCLEOTIDE SEQUENCE [LARGE SCALE GENOMIC DNA]</scope>
    <source>
        <strain evidence="1">Dakar</strain>
        <strain evidence="2">Dakar, Senegal</strain>
    </source>
</reference>
<proteinExistence type="predicted"/>